<evidence type="ECO:0000256" key="3">
    <source>
        <dbReference type="SAM" id="MobiDB-lite"/>
    </source>
</evidence>
<dbReference type="NCBIfam" id="TIGR00369">
    <property type="entry name" value="unchar_dom_1"/>
    <property type="match status" value="1"/>
</dbReference>
<evidence type="ECO:0000313" key="5">
    <source>
        <dbReference type="EMBL" id="KIK44731.1"/>
    </source>
</evidence>
<feature type="region of interest" description="Disordered" evidence="3">
    <location>
        <begin position="1"/>
        <end position="29"/>
    </location>
</feature>
<gene>
    <name evidence="5" type="ORF">CY34DRAFT_802408</name>
</gene>
<evidence type="ECO:0000256" key="2">
    <source>
        <dbReference type="ARBA" id="ARBA00022801"/>
    </source>
</evidence>
<dbReference type="PANTHER" id="PTHR21660:SF1">
    <property type="entry name" value="ACYL-COENZYME A THIOESTERASE 13"/>
    <property type="match status" value="1"/>
</dbReference>
<reference evidence="6" key="2">
    <citation type="submission" date="2015-01" db="EMBL/GenBank/DDBJ databases">
        <title>Evolutionary Origins and Diversification of the Mycorrhizal Mutualists.</title>
        <authorList>
            <consortium name="DOE Joint Genome Institute"/>
            <consortium name="Mycorrhizal Genomics Consortium"/>
            <person name="Kohler A."/>
            <person name="Kuo A."/>
            <person name="Nagy L.G."/>
            <person name="Floudas D."/>
            <person name="Copeland A."/>
            <person name="Barry K.W."/>
            <person name="Cichocki N."/>
            <person name="Veneault-Fourrey C."/>
            <person name="LaButti K."/>
            <person name="Lindquist E.A."/>
            <person name="Lipzen A."/>
            <person name="Lundell T."/>
            <person name="Morin E."/>
            <person name="Murat C."/>
            <person name="Riley R."/>
            <person name="Ohm R."/>
            <person name="Sun H."/>
            <person name="Tunlid A."/>
            <person name="Henrissat B."/>
            <person name="Grigoriev I.V."/>
            <person name="Hibbett D.S."/>
            <person name="Martin F."/>
        </authorList>
    </citation>
    <scope>NUCLEOTIDE SEQUENCE [LARGE SCALE GENOMIC DNA]</scope>
    <source>
        <strain evidence="6">UH-Slu-Lm8-n1</strain>
    </source>
</reference>
<organism evidence="5 6">
    <name type="scientific">Suillus luteus UH-Slu-Lm8-n1</name>
    <dbReference type="NCBI Taxonomy" id="930992"/>
    <lineage>
        <taxon>Eukaryota</taxon>
        <taxon>Fungi</taxon>
        <taxon>Dikarya</taxon>
        <taxon>Basidiomycota</taxon>
        <taxon>Agaricomycotina</taxon>
        <taxon>Agaricomycetes</taxon>
        <taxon>Agaricomycetidae</taxon>
        <taxon>Boletales</taxon>
        <taxon>Suillineae</taxon>
        <taxon>Suillaceae</taxon>
        <taxon>Suillus</taxon>
    </lineage>
</organism>
<dbReference type="AlphaFoldDB" id="A0A0D0ASL6"/>
<reference evidence="5 6" key="1">
    <citation type="submission" date="2014-04" db="EMBL/GenBank/DDBJ databases">
        <authorList>
            <consortium name="DOE Joint Genome Institute"/>
            <person name="Kuo A."/>
            <person name="Ruytinx J."/>
            <person name="Rineau F."/>
            <person name="Colpaert J."/>
            <person name="Kohler A."/>
            <person name="Nagy L.G."/>
            <person name="Floudas D."/>
            <person name="Copeland A."/>
            <person name="Barry K.W."/>
            <person name="Cichocki N."/>
            <person name="Veneault-Fourrey C."/>
            <person name="LaButti K."/>
            <person name="Lindquist E.A."/>
            <person name="Lipzen A."/>
            <person name="Lundell T."/>
            <person name="Morin E."/>
            <person name="Murat C."/>
            <person name="Sun H."/>
            <person name="Tunlid A."/>
            <person name="Henrissat B."/>
            <person name="Grigoriev I.V."/>
            <person name="Hibbett D.S."/>
            <person name="Martin F."/>
            <person name="Nordberg H.P."/>
            <person name="Cantor M.N."/>
            <person name="Hua S.X."/>
        </authorList>
    </citation>
    <scope>NUCLEOTIDE SEQUENCE [LARGE SCALE GENOMIC DNA]</scope>
    <source>
        <strain evidence="5 6">UH-Slu-Lm8-n1</strain>
    </source>
</reference>
<feature type="compositionally biased region" description="Low complexity" evidence="3">
    <location>
        <begin position="1"/>
        <end position="28"/>
    </location>
</feature>
<dbReference type="PANTHER" id="PTHR21660">
    <property type="entry name" value="THIOESTERASE SUPERFAMILY MEMBER-RELATED"/>
    <property type="match status" value="1"/>
</dbReference>
<sequence length="227" mass="24009">MPSRSSPVYASAASPAYESYSTPSSSSSEKIIYGGTSSYTPPRKVWVDPKNLANYGDASQIQGNVSPYVKQLILNTFIAYGAGDEHCFGHSVAKAVKFVDISAHESNEKQGRMEATTVAEILVSKSMLNGAGMLHGGCLAFLIDNCCSTPLVALGLIKNINGVGVTQSMNIMFHSPAPVGSCLRIISTSIAMGSRIMSARCEVINKKTGSVVASAYLNKMQPTTSKL</sequence>
<dbReference type="HOGENOM" id="CLU_085799_0_0_1"/>
<dbReference type="Pfam" id="PF03061">
    <property type="entry name" value="4HBT"/>
    <property type="match status" value="1"/>
</dbReference>
<comment type="similarity">
    <text evidence="1">Belongs to the thioesterase PaaI family.</text>
</comment>
<name>A0A0D0ASL6_9AGAM</name>
<dbReference type="OrthoDB" id="2831072at2759"/>
<dbReference type="InParanoid" id="A0A0D0ASL6"/>
<dbReference type="InterPro" id="IPR039298">
    <property type="entry name" value="ACOT13"/>
</dbReference>
<accession>A0A0D0ASL6</accession>
<dbReference type="EMBL" id="KN835185">
    <property type="protein sequence ID" value="KIK44731.1"/>
    <property type="molecule type" value="Genomic_DNA"/>
</dbReference>
<evidence type="ECO:0000313" key="6">
    <source>
        <dbReference type="Proteomes" id="UP000054485"/>
    </source>
</evidence>
<dbReference type="InterPro" id="IPR003736">
    <property type="entry name" value="PAAI_dom"/>
</dbReference>
<dbReference type="CDD" id="cd03443">
    <property type="entry name" value="PaaI_thioesterase"/>
    <property type="match status" value="1"/>
</dbReference>
<dbReference type="InterPro" id="IPR029069">
    <property type="entry name" value="HotDog_dom_sf"/>
</dbReference>
<proteinExistence type="inferred from homology"/>
<dbReference type="SUPFAM" id="SSF54637">
    <property type="entry name" value="Thioesterase/thiol ester dehydrase-isomerase"/>
    <property type="match status" value="1"/>
</dbReference>
<dbReference type="GO" id="GO:0047617">
    <property type="term" value="F:fatty acyl-CoA hydrolase activity"/>
    <property type="evidence" value="ECO:0007669"/>
    <property type="project" value="InterPro"/>
</dbReference>
<evidence type="ECO:0000259" key="4">
    <source>
        <dbReference type="Pfam" id="PF03061"/>
    </source>
</evidence>
<dbReference type="STRING" id="930992.A0A0D0ASL6"/>
<keyword evidence="6" id="KW-1185">Reference proteome</keyword>
<dbReference type="Proteomes" id="UP000054485">
    <property type="component" value="Unassembled WGS sequence"/>
</dbReference>
<dbReference type="InterPro" id="IPR006683">
    <property type="entry name" value="Thioestr_dom"/>
</dbReference>
<evidence type="ECO:0000256" key="1">
    <source>
        <dbReference type="ARBA" id="ARBA00008324"/>
    </source>
</evidence>
<dbReference type="Gene3D" id="3.10.129.10">
    <property type="entry name" value="Hotdog Thioesterase"/>
    <property type="match status" value="1"/>
</dbReference>
<keyword evidence="2" id="KW-0378">Hydrolase</keyword>
<feature type="domain" description="Thioesterase" evidence="4">
    <location>
        <begin position="132"/>
        <end position="210"/>
    </location>
</feature>
<protein>
    <recommendedName>
        <fullName evidence="4">Thioesterase domain-containing protein</fullName>
    </recommendedName>
</protein>